<dbReference type="EnsemblMetazoa" id="LLOJ009879-RA">
    <property type="protein sequence ID" value="LLOJ009879-PA"/>
    <property type="gene ID" value="LLOJ009879"/>
</dbReference>
<dbReference type="VEuPathDB" id="VectorBase:LLOJ009879"/>
<dbReference type="AlphaFoldDB" id="A0A1B0GLA0"/>
<keyword evidence="2" id="KW-1185">Reference proteome</keyword>
<dbReference type="EMBL" id="AJWK01034672">
    <property type="status" value="NOT_ANNOTATED_CDS"/>
    <property type="molecule type" value="Genomic_DNA"/>
</dbReference>
<sequence length="81" mass="9325">MEEGMVDTGMRWERGCGAHLSGKWRYFHIRRSYKRLGCRQIEALHLTDISVPRVADVRDTVTLSCYVQHGKTQAQLCQATD</sequence>
<proteinExistence type="predicted"/>
<evidence type="ECO:0000313" key="2">
    <source>
        <dbReference type="Proteomes" id="UP000092461"/>
    </source>
</evidence>
<reference evidence="1" key="1">
    <citation type="submission" date="2020-05" db="UniProtKB">
        <authorList>
            <consortium name="EnsemblMetazoa"/>
        </authorList>
    </citation>
    <scope>IDENTIFICATION</scope>
    <source>
        <strain evidence="1">Jacobina</strain>
    </source>
</reference>
<evidence type="ECO:0000313" key="1">
    <source>
        <dbReference type="EnsemblMetazoa" id="LLOJ009879-PA"/>
    </source>
</evidence>
<dbReference type="Proteomes" id="UP000092461">
    <property type="component" value="Unassembled WGS sequence"/>
</dbReference>
<protein>
    <submittedName>
        <fullName evidence="1">Uncharacterized protein</fullName>
    </submittedName>
</protein>
<name>A0A1B0GLA0_LUTLO</name>
<dbReference type="EMBL" id="AJWK01034673">
    <property type="status" value="NOT_ANNOTATED_CDS"/>
    <property type="molecule type" value="Genomic_DNA"/>
</dbReference>
<accession>A0A1B0GLA0</accession>
<organism evidence="1 2">
    <name type="scientific">Lutzomyia longipalpis</name>
    <name type="common">Sand fly</name>
    <dbReference type="NCBI Taxonomy" id="7200"/>
    <lineage>
        <taxon>Eukaryota</taxon>
        <taxon>Metazoa</taxon>
        <taxon>Ecdysozoa</taxon>
        <taxon>Arthropoda</taxon>
        <taxon>Hexapoda</taxon>
        <taxon>Insecta</taxon>
        <taxon>Pterygota</taxon>
        <taxon>Neoptera</taxon>
        <taxon>Endopterygota</taxon>
        <taxon>Diptera</taxon>
        <taxon>Nematocera</taxon>
        <taxon>Psychodoidea</taxon>
        <taxon>Psychodidae</taxon>
        <taxon>Lutzomyia</taxon>
        <taxon>Lutzomyia</taxon>
    </lineage>
</organism>